<comment type="caution">
    <text evidence="2">The sequence shown here is derived from an EMBL/GenBank/DDBJ whole genome shotgun (WGS) entry which is preliminary data.</text>
</comment>
<dbReference type="EMBL" id="JBFXLU010000276">
    <property type="protein sequence ID" value="KAL2831846.1"/>
    <property type="molecule type" value="Genomic_DNA"/>
</dbReference>
<accession>A0ABR4IVR5</accession>
<evidence type="ECO:0000313" key="3">
    <source>
        <dbReference type="Proteomes" id="UP001610446"/>
    </source>
</evidence>
<feature type="region of interest" description="Disordered" evidence="1">
    <location>
        <begin position="156"/>
        <end position="186"/>
    </location>
</feature>
<protein>
    <submittedName>
        <fullName evidence="2">Uncharacterized protein</fullName>
    </submittedName>
</protein>
<name>A0ABR4IVR5_9EURO</name>
<sequence length="209" mass="24731">MNTPTPASNACTRLQENLQSPPRSTPPMPSLLSCLHHGLWHLRRERTLARHEVREAEIRARGTQVFLARIEDEHKRVKRCAEILVREFTERERHASVPMSVLVINMLVREVPGLTRYLEESLPIEKACPKVLRVDWSWWRYMRPLADRFMKDLERESSTKEKEGDDGRKSERKWFDWPKLPSGKKDSGWRELVFITCDLVCRNEIDRPY</sequence>
<evidence type="ECO:0000256" key="1">
    <source>
        <dbReference type="SAM" id="MobiDB-lite"/>
    </source>
</evidence>
<dbReference type="Proteomes" id="UP001610446">
    <property type="component" value="Unassembled WGS sequence"/>
</dbReference>
<gene>
    <name evidence="2" type="ORF">BJY01DRAFT_254131</name>
</gene>
<feature type="compositionally biased region" description="Basic and acidic residues" evidence="1">
    <location>
        <begin position="156"/>
        <end position="176"/>
    </location>
</feature>
<reference evidence="2 3" key="1">
    <citation type="submission" date="2024-07" db="EMBL/GenBank/DDBJ databases">
        <title>Section-level genome sequencing and comparative genomics of Aspergillus sections Usti and Cavernicolus.</title>
        <authorList>
            <consortium name="Lawrence Berkeley National Laboratory"/>
            <person name="Nybo J.L."/>
            <person name="Vesth T.C."/>
            <person name="Theobald S."/>
            <person name="Frisvad J.C."/>
            <person name="Larsen T.O."/>
            <person name="Kjaerboelling I."/>
            <person name="Rothschild-Mancinelli K."/>
            <person name="Lyhne E.K."/>
            <person name="Kogle M.E."/>
            <person name="Barry K."/>
            <person name="Clum A."/>
            <person name="Na H."/>
            <person name="Ledsgaard L."/>
            <person name="Lin J."/>
            <person name="Lipzen A."/>
            <person name="Kuo A."/>
            <person name="Riley R."/>
            <person name="Mondo S."/>
            <person name="Labutti K."/>
            <person name="Haridas S."/>
            <person name="Pangalinan J."/>
            <person name="Salamov A.A."/>
            <person name="Simmons B.A."/>
            <person name="Magnuson J.K."/>
            <person name="Chen J."/>
            <person name="Drula E."/>
            <person name="Henrissat B."/>
            <person name="Wiebenga A."/>
            <person name="Lubbers R.J."/>
            <person name="Gomes A.C."/>
            <person name="Makela M.R."/>
            <person name="Stajich J."/>
            <person name="Grigoriev I.V."/>
            <person name="Mortensen U.H."/>
            <person name="De Vries R.P."/>
            <person name="Baker S.E."/>
            <person name="Andersen M.R."/>
        </authorList>
    </citation>
    <scope>NUCLEOTIDE SEQUENCE [LARGE SCALE GENOMIC DNA]</scope>
    <source>
        <strain evidence="2 3">CBS 123904</strain>
    </source>
</reference>
<proteinExistence type="predicted"/>
<keyword evidence="3" id="KW-1185">Reference proteome</keyword>
<evidence type="ECO:0000313" key="2">
    <source>
        <dbReference type="EMBL" id="KAL2831846.1"/>
    </source>
</evidence>
<organism evidence="2 3">
    <name type="scientific">Aspergillus pseudoustus</name>
    <dbReference type="NCBI Taxonomy" id="1810923"/>
    <lineage>
        <taxon>Eukaryota</taxon>
        <taxon>Fungi</taxon>
        <taxon>Dikarya</taxon>
        <taxon>Ascomycota</taxon>
        <taxon>Pezizomycotina</taxon>
        <taxon>Eurotiomycetes</taxon>
        <taxon>Eurotiomycetidae</taxon>
        <taxon>Eurotiales</taxon>
        <taxon>Aspergillaceae</taxon>
        <taxon>Aspergillus</taxon>
        <taxon>Aspergillus subgen. Nidulantes</taxon>
    </lineage>
</organism>